<dbReference type="PANTHER" id="PTHR12357">
    <property type="entry name" value="YTH YT521-B HOMOLOGY DOMAIN-CONTAINING"/>
    <property type="match status" value="1"/>
</dbReference>
<dbReference type="Gene3D" id="4.10.1000.10">
    <property type="entry name" value="Zinc finger, CCCH-type"/>
    <property type="match status" value="1"/>
</dbReference>
<dbReference type="InterPro" id="IPR007275">
    <property type="entry name" value="YTH_domain"/>
</dbReference>
<dbReference type="GO" id="GO:1990247">
    <property type="term" value="F:N6-methyladenosine-containing RNA reader activity"/>
    <property type="evidence" value="ECO:0007669"/>
    <property type="project" value="TreeGrafter"/>
</dbReference>
<protein>
    <submittedName>
        <fullName evidence="4">Glutathione reductase</fullName>
    </submittedName>
</protein>
<dbReference type="GO" id="GO:0005654">
    <property type="term" value="C:nucleoplasm"/>
    <property type="evidence" value="ECO:0007669"/>
    <property type="project" value="TreeGrafter"/>
</dbReference>
<name>W7JMX3_PLAFO</name>
<dbReference type="InterPro" id="IPR023753">
    <property type="entry name" value="FAD/NAD-binding_dom"/>
</dbReference>
<dbReference type="GO" id="GO:0008270">
    <property type="term" value="F:zinc ion binding"/>
    <property type="evidence" value="ECO:0007669"/>
    <property type="project" value="UniProtKB-KW"/>
</dbReference>
<dbReference type="CDD" id="cd21134">
    <property type="entry name" value="YTH"/>
    <property type="match status" value="1"/>
</dbReference>
<accession>W7JMX3</accession>
<feature type="domain" description="YTH" evidence="3">
    <location>
        <begin position="419"/>
        <end position="552"/>
    </location>
</feature>
<gene>
    <name evidence="4" type="ORF">PFNF54_05217</name>
</gene>
<dbReference type="SUPFAM" id="SSF51971">
    <property type="entry name" value="Nucleotide-binding domain"/>
    <property type="match status" value="1"/>
</dbReference>
<dbReference type="InterPro" id="IPR000571">
    <property type="entry name" value="Znf_CCCH"/>
</dbReference>
<keyword evidence="5" id="KW-1185">Reference proteome</keyword>
<evidence type="ECO:0000259" key="2">
    <source>
        <dbReference type="PROSITE" id="PS50103"/>
    </source>
</evidence>
<dbReference type="GO" id="GO:0048024">
    <property type="term" value="P:regulation of mRNA splicing, via spliceosome"/>
    <property type="evidence" value="ECO:0007669"/>
    <property type="project" value="TreeGrafter"/>
</dbReference>
<evidence type="ECO:0000256" key="1">
    <source>
        <dbReference type="PROSITE-ProRule" id="PRU00723"/>
    </source>
</evidence>
<dbReference type="EMBL" id="KE123881">
    <property type="protein sequence ID" value="EWC86006.1"/>
    <property type="molecule type" value="Genomic_DNA"/>
</dbReference>
<proteinExistence type="predicted"/>
<organism evidence="4 5">
    <name type="scientific">Plasmodium falciparum (isolate NF54)</name>
    <dbReference type="NCBI Taxonomy" id="5843"/>
    <lineage>
        <taxon>Eukaryota</taxon>
        <taxon>Sar</taxon>
        <taxon>Alveolata</taxon>
        <taxon>Apicomplexa</taxon>
        <taxon>Aconoidasida</taxon>
        <taxon>Haemosporida</taxon>
        <taxon>Plasmodiidae</taxon>
        <taxon>Plasmodium</taxon>
        <taxon>Plasmodium (Laverania)</taxon>
    </lineage>
</organism>
<dbReference type="PANTHER" id="PTHR12357:SF3">
    <property type="entry name" value="YTH DOMAIN-CONTAINING PROTEIN 1"/>
    <property type="match status" value="1"/>
</dbReference>
<dbReference type="PROSITE" id="PS50103">
    <property type="entry name" value="ZF_C3H1"/>
    <property type="match status" value="1"/>
</dbReference>
<evidence type="ECO:0000313" key="5">
    <source>
        <dbReference type="Proteomes" id="UP000030673"/>
    </source>
</evidence>
<reference evidence="4 5" key="1">
    <citation type="submission" date="2013-02" db="EMBL/GenBank/DDBJ databases">
        <title>The Genome Sequence of Plasmodium falciparum NF54.</title>
        <authorList>
            <consortium name="The Broad Institute Genome Sequencing Platform"/>
            <consortium name="The Broad Institute Genome Sequencing Center for Infectious Disease"/>
            <person name="Neafsey D."/>
            <person name="Cheeseman I."/>
            <person name="Volkman S."/>
            <person name="Adams J."/>
            <person name="Walker B."/>
            <person name="Young S.K."/>
            <person name="Zeng Q."/>
            <person name="Gargeya S."/>
            <person name="Fitzgerald M."/>
            <person name="Haas B."/>
            <person name="Abouelleil A."/>
            <person name="Alvarado L."/>
            <person name="Arachchi H.M."/>
            <person name="Berlin A.M."/>
            <person name="Chapman S.B."/>
            <person name="Dewar J."/>
            <person name="Goldberg J."/>
            <person name="Griggs A."/>
            <person name="Gujja S."/>
            <person name="Hansen M."/>
            <person name="Howarth C."/>
            <person name="Imamovic A."/>
            <person name="Larimer J."/>
            <person name="McCowan C."/>
            <person name="Murphy C."/>
            <person name="Neiman D."/>
            <person name="Pearson M."/>
            <person name="Priest M."/>
            <person name="Roberts A."/>
            <person name="Saif S."/>
            <person name="Shea T."/>
            <person name="Sisk P."/>
            <person name="Sykes S."/>
            <person name="Wortman J."/>
            <person name="Nusbaum C."/>
            <person name="Birren B."/>
        </authorList>
    </citation>
    <scope>NUCLEOTIDE SEQUENCE [LARGE SCALE GENOMIC DNA]</scope>
    <source>
        <strain evidence="4 5">NF54</strain>
    </source>
</reference>
<dbReference type="GO" id="GO:0003729">
    <property type="term" value="F:mRNA binding"/>
    <property type="evidence" value="ECO:0007669"/>
    <property type="project" value="TreeGrafter"/>
</dbReference>
<dbReference type="OMA" id="KNNYCAD"/>
<dbReference type="GO" id="GO:0016491">
    <property type="term" value="F:oxidoreductase activity"/>
    <property type="evidence" value="ECO:0007669"/>
    <property type="project" value="InterPro"/>
</dbReference>
<keyword evidence="1" id="KW-0863">Zinc-finger</keyword>
<dbReference type="AlphaFoldDB" id="W7JMX3"/>
<keyword evidence="1" id="KW-0862">Zinc</keyword>
<evidence type="ECO:0000313" key="4">
    <source>
        <dbReference type="EMBL" id="EWC86006.1"/>
    </source>
</evidence>
<feature type="domain" description="C3H1-type" evidence="2">
    <location>
        <begin position="119"/>
        <end position="146"/>
    </location>
</feature>
<dbReference type="Pfam" id="PF07992">
    <property type="entry name" value="Pyr_redox_2"/>
    <property type="match status" value="1"/>
</dbReference>
<evidence type="ECO:0000259" key="3">
    <source>
        <dbReference type="PROSITE" id="PS50882"/>
    </source>
</evidence>
<dbReference type="PROSITE" id="PS50882">
    <property type="entry name" value="YTH"/>
    <property type="match status" value="1"/>
</dbReference>
<sequence>MVYDLIVIGGGSGGMAAARRAARHNAKVALVEKSRLGGTCVNVGCYLKMIRNKKKRKRNIYDLYIEMQKENYEDEEKRISYIDDGTITLEKHVKMRLEEQTNLLSIKGIDRVDIKQKKGKHSIICIHYIKNMCMKNLFCNYLHQLIYSRIPTCKNYMKYNYCADRVRGCCMFRHNLDNSNNNLYYNESKDEYLDDALKFLHEKNICVNYLLGFCSLGYGCRKIHKTKSRRYINIISTLPKFFLDSILVNKHLYTHLYNNPKKLSNDMNKLKDALIILSGEKYIDKNLSTNKNDNIDLLNKDVIQNNNIFNSNNIDIGIENNISHGDINNDSKNQKGVSFLPGYNNVDNKNNKYINEYIDDKNIINNKSSHTNNEKGYFHNNILLQSIDNNNNNNLIQENNINIPNVYDLNNNLIVAEKMKVFIIKCNQISHLYLSILYGVWATGKNNTRKFVNLFKDNYTIIFLFSVNESGGFQGYAKMVTMPIKNLYENLWGPITSRLGGNFRIQWIKMAKIDFDNFKHIVNPYNDNLPLKKSRDGTELPLNVASILCNKMNDMPNEDFLTGTIYEFKRRINHSSFFINLHKQNILNTNTRWDILIFNLNQKSDCTNITLIDGTEQNIT</sequence>
<dbReference type="Proteomes" id="UP000030673">
    <property type="component" value="Unassembled WGS sequence"/>
</dbReference>
<dbReference type="Pfam" id="PF04146">
    <property type="entry name" value="YTH"/>
    <property type="match status" value="1"/>
</dbReference>
<dbReference type="Gene3D" id="3.50.50.60">
    <property type="entry name" value="FAD/NAD(P)-binding domain"/>
    <property type="match status" value="1"/>
</dbReference>
<dbReference type="InterPro" id="IPR045168">
    <property type="entry name" value="YTH_prot"/>
</dbReference>
<feature type="zinc finger region" description="C3H1-type" evidence="1">
    <location>
        <begin position="119"/>
        <end position="146"/>
    </location>
</feature>
<dbReference type="InterPro" id="IPR036188">
    <property type="entry name" value="FAD/NAD-bd_sf"/>
</dbReference>
<dbReference type="Gene3D" id="3.10.590.10">
    <property type="entry name" value="ph1033 like domains"/>
    <property type="match status" value="1"/>
</dbReference>
<dbReference type="GO" id="GO:0000398">
    <property type="term" value="P:mRNA splicing, via spliceosome"/>
    <property type="evidence" value="ECO:0007669"/>
    <property type="project" value="TreeGrafter"/>
</dbReference>
<dbReference type="PRINTS" id="PR00411">
    <property type="entry name" value="PNDRDTASEI"/>
</dbReference>
<keyword evidence="1" id="KW-0479">Metal-binding</keyword>